<name>A0A7S2LEK6_9STRA</name>
<feature type="transmembrane region" description="Helical" evidence="1">
    <location>
        <begin position="783"/>
        <end position="803"/>
    </location>
</feature>
<dbReference type="AlphaFoldDB" id="A0A7S2LEK6"/>
<evidence type="ECO:0000256" key="1">
    <source>
        <dbReference type="SAM" id="Phobius"/>
    </source>
</evidence>
<sequence length="804" mass="86659">MKFLASTASLLATTALSSSTTTDAAKAPHPLHPKFRSQLKCPYAENWLTKGAEAAANELGIDISSTHQHQQNSNRKLLGSDLPIAGSCTYSNSWTGDKSCMNFHGESWTLDAMVERCSSEQDGVASQGVGCEDTSDDVSGWCVKDVSTAATSMMSAPEMKEEASLMMLSAMASCDNNKMACEAFVQGTFVAIGSCASGAGGGGSSASDQADMTMEGNKCIIAPGAIGAAHQAGFSKGYSTSCPNTPAQDSPYMWPLKWAANFQIKNMGFGSDDIKFESRGRTFYALDKNWKRSDTTYQLGTLRTVGQGPCENIAGDSDSNGFGCVLNNTDGMSTMIHKGGTMYFIDWKEDTAPPVVGESDVSKIEGCSKINMAVVGNIRSDWYLDRRGDDTDVQYLGDQHVFYPDPDEGPIPMLAKQWRKKDFASQYFTMSMLGNPPNKVDKMADASVEDNMHWPMILNIPGEGFGDDMLQVYTNHELLTDEDDDLFMLVENYIESGGECPENNSFNGDDEITVSPPVQEVHIPSNLEVEEASWMTNEYTFSPVWQVPMRPVVTDMGAVASVSAAMSKPATEVSDRVTVESCYDEATKSVDMSFHFHDIDPTANGRLPWMAIGYRSSEVCAMTPPSGGVTPIVLITHLEGEGEVPRAHSTSLLPTAKTLSPDAFASMYMLARDLGETDDHSDVSVIAPQVSNAAVSITRSSLTTDDTVTLNFKRVVGEKPEQLNLMYAIGMSAELGIHTTRKCFVINAFPACSSPDGEVSVVDSTKMEDAAIKATLGSSSTTVSMVSTFVTLAFSCMIGVAVWF</sequence>
<evidence type="ECO:0000313" key="3">
    <source>
        <dbReference type="EMBL" id="CAD9603587.1"/>
    </source>
</evidence>
<keyword evidence="1" id="KW-0472">Membrane</keyword>
<evidence type="ECO:0000256" key="2">
    <source>
        <dbReference type="SAM" id="SignalP"/>
    </source>
</evidence>
<gene>
    <name evidence="3" type="ORF">SMAR0320_LOCUS11214</name>
</gene>
<proteinExistence type="predicted"/>
<dbReference type="EMBL" id="HBGZ01015693">
    <property type="protein sequence ID" value="CAD9603587.1"/>
    <property type="molecule type" value="Transcribed_RNA"/>
</dbReference>
<keyword evidence="2" id="KW-0732">Signal</keyword>
<keyword evidence="1" id="KW-0812">Transmembrane</keyword>
<feature type="signal peptide" evidence="2">
    <location>
        <begin position="1"/>
        <end position="19"/>
    </location>
</feature>
<protein>
    <recommendedName>
        <fullName evidence="4">DOMON domain-containing protein</fullName>
    </recommendedName>
</protein>
<reference evidence="3" key="1">
    <citation type="submission" date="2021-01" db="EMBL/GenBank/DDBJ databases">
        <authorList>
            <person name="Corre E."/>
            <person name="Pelletier E."/>
            <person name="Niang G."/>
            <person name="Scheremetjew M."/>
            <person name="Finn R."/>
            <person name="Kale V."/>
            <person name="Holt S."/>
            <person name="Cochrane G."/>
            <person name="Meng A."/>
            <person name="Brown T."/>
            <person name="Cohen L."/>
        </authorList>
    </citation>
    <scope>NUCLEOTIDE SEQUENCE</scope>
    <source>
        <strain evidence="3">SM1012Den-03</strain>
    </source>
</reference>
<accession>A0A7S2LEK6</accession>
<keyword evidence="1" id="KW-1133">Transmembrane helix</keyword>
<organism evidence="3">
    <name type="scientific">Skeletonema marinoi</name>
    <dbReference type="NCBI Taxonomy" id="267567"/>
    <lineage>
        <taxon>Eukaryota</taxon>
        <taxon>Sar</taxon>
        <taxon>Stramenopiles</taxon>
        <taxon>Ochrophyta</taxon>
        <taxon>Bacillariophyta</taxon>
        <taxon>Coscinodiscophyceae</taxon>
        <taxon>Thalassiosirophycidae</taxon>
        <taxon>Thalassiosirales</taxon>
        <taxon>Skeletonemataceae</taxon>
        <taxon>Skeletonema</taxon>
        <taxon>Skeletonema marinoi-dohrnii complex</taxon>
    </lineage>
</organism>
<evidence type="ECO:0008006" key="4">
    <source>
        <dbReference type="Google" id="ProtNLM"/>
    </source>
</evidence>
<feature type="chain" id="PRO_5030723669" description="DOMON domain-containing protein" evidence="2">
    <location>
        <begin position="20"/>
        <end position="804"/>
    </location>
</feature>